<dbReference type="GO" id="GO:0003700">
    <property type="term" value="F:DNA-binding transcription factor activity"/>
    <property type="evidence" value="ECO:0007669"/>
    <property type="project" value="TreeGrafter"/>
</dbReference>
<evidence type="ECO:0000313" key="4">
    <source>
        <dbReference type="EMBL" id="RDW85299.1"/>
    </source>
</evidence>
<dbReference type="PANTHER" id="PTHR37534:SF25">
    <property type="entry name" value="ZN(II)2CYS6 TRANSCRIPTION FACTOR (EUROFUNG)"/>
    <property type="match status" value="1"/>
</dbReference>
<feature type="region of interest" description="Disordered" evidence="3">
    <location>
        <begin position="31"/>
        <end position="61"/>
    </location>
</feature>
<name>A0A3D8SG25_9HELO</name>
<comment type="subcellular location">
    <subcellularLocation>
        <location evidence="1">Nucleus</location>
    </subcellularLocation>
</comment>
<dbReference type="GO" id="GO:0005634">
    <property type="term" value="C:nucleus"/>
    <property type="evidence" value="ECO:0007669"/>
    <property type="project" value="UniProtKB-SubCell"/>
</dbReference>
<dbReference type="STRING" id="1849047.A0A3D8SG25"/>
<comment type="caution">
    <text evidence="4">The sequence shown here is derived from an EMBL/GenBank/DDBJ whole genome shotgun (WGS) entry which is preliminary data.</text>
</comment>
<dbReference type="OrthoDB" id="4525710at2759"/>
<keyword evidence="2" id="KW-0539">Nucleus</keyword>
<evidence type="ECO:0000256" key="3">
    <source>
        <dbReference type="SAM" id="MobiDB-lite"/>
    </source>
</evidence>
<dbReference type="InterPro" id="IPR021858">
    <property type="entry name" value="Fun_TF"/>
</dbReference>
<proteinExistence type="predicted"/>
<feature type="compositionally biased region" description="Basic and acidic residues" evidence="3">
    <location>
        <begin position="38"/>
        <end position="48"/>
    </location>
</feature>
<accession>A0A3D8SG25</accession>
<dbReference type="Pfam" id="PF11951">
    <property type="entry name" value="Fungal_trans_2"/>
    <property type="match status" value="1"/>
</dbReference>
<reference evidence="4 5" key="1">
    <citation type="journal article" date="2018" name="IMA Fungus">
        <title>IMA Genome-F 9: Draft genome sequence of Annulohypoxylon stygium, Aspergillus mulundensis, Berkeleyomyces basicola (syn. Thielaviopsis basicola), Ceratocystis smalleyi, two Cercospora beticola strains, Coleophoma cylindrospora, Fusarium fracticaudum, Phialophora cf. hyalina, and Morchella septimelata.</title>
        <authorList>
            <person name="Wingfield B.D."/>
            <person name="Bills G.F."/>
            <person name="Dong Y."/>
            <person name="Huang W."/>
            <person name="Nel W.J."/>
            <person name="Swalarsk-Parry B.S."/>
            <person name="Vaghefi N."/>
            <person name="Wilken P.M."/>
            <person name="An Z."/>
            <person name="de Beer Z.W."/>
            <person name="De Vos L."/>
            <person name="Chen L."/>
            <person name="Duong T.A."/>
            <person name="Gao Y."/>
            <person name="Hammerbacher A."/>
            <person name="Kikkert J.R."/>
            <person name="Li Y."/>
            <person name="Li H."/>
            <person name="Li K."/>
            <person name="Li Q."/>
            <person name="Liu X."/>
            <person name="Ma X."/>
            <person name="Naidoo K."/>
            <person name="Pethybridge S.J."/>
            <person name="Sun J."/>
            <person name="Steenkamp E.T."/>
            <person name="van der Nest M.A."/>
            <person name="van Wyk S."/>
            <person name="Wingfield M.J."/>
            <person name="Xiong C."/>
            <person name="Yue Q."/>
            <person name="Zhang X."/>
        </authorList>
    </citation>
    <scope>NUCLEOTIDE SEQUENCE [LARGE SCALE GENOMIC DNA]</scope>
    <source>
        <strain evidence="4 5">BP6252</strain>
    </source>
</reference>
<evidence type="ECO:0000313" key="5">
    <source>
        <dbReference type="Proteomes" id="UP000256645"/>
    </source>
</evidence>
<dbReference type="GO" id="GO:0000976">
    <property type="term" value="F:transcription cis-regulatory region binding"/>
    <property type="evidence" value="ECO:0007669"/>
    <property type="project" value="TreeGrafter"/>
</dbReference>
<dbReference type="GO" id="GO:0045944">
    <property type="term" value="P:positive regulation of transcription by RNA polymerase II"/>
    <property type="evidence" value="ECO:0007669"/>
    <property type="project" value="TreeGrafter"/>
</dbReference>
<dbReference type="Proteomes" id="UP000256645">
    <property type="component" value="Unassembled WGS sequence"/>
</dbReference>
<evidence type="ECO:0008006" key="6">
    <source>
        <dbReference type="Google" id="ProtNLM"/>
    </source>
</evidence>
<protein>
    <recommendedName>
        <fullName evidence="6">ARCA protein</fullName>
    </recommendedName>
</protein>
<dbReference type="CDD" id="cd12148">
    <property type="entry name" value="fungal_TF_MHR"/>
    <property type="match status" value="1"/>
</dbReference>
<dbReference type="EMBL" id="PDLM01000002">
    <property type="protein sequence ID" value="RDW85299.1"/>
    <property type="molecule type" value="Genomic_DNA"/>
</dbReference>
<dbReference type="AlphaFoldDB" id="A0A3D8SG25"/>
<sequence length="478" mass="53992">MTKSGCPYPTSVSLDFAPLEPSACHVDEDVDAEEEIEPEGRVVPETDAHPPLTSPYRETDDGIRETFMSSSIMRTRPKPHGPSPAHRNAPSVSSVPLVPAALRTEGKLGLPFPASWPFLDSHEAHLFVHYVQRLATWLDAMDSNRHFATVVARRASHVPVILNAILASASRHIAFVSKTEDTASAKYHDACLQLLIPVLNGSLDVLDENLFAAIIILRQYEEFDERDERHHLFGTARMVDSVARSSTSTSLREAATWVALRQEIYVSLTNRQPVSIVLDAYRDSNYFESDTEDAWANRMVFLFARVLNYAFRSPTSSSQDTWSELSNDVEEWYATKPQFFAPLWSESRDEQSSSPFPCIIMMSPSQVNGMQHYCLARILLTTYDPKLSKLGFDTRKDRKLSEETLLLHLRQVIGLAISNPQTESSFMHVSHLLSTCGVYLNDPYERAAACEVLRDIENRGIWRTSFIINQLQEQWQAD</sequence>
<evidence type="ECO:0000256" key="1">
    <source>
        <dbReference type="ARBA" id="ARBA00004123"/>
    </source>
</evidence>
<dbReference type="PANTHER" id="PTHR37534">
    <property type="entry name" value="TRANSCRIPTIONAL ACTIVATOR PROTEIN UGA3"/>
    <property type="match status" value="1"/>
</dbReference>
<evidence type="ECO:0000256" key="2">
    <source>
        <dbReference type="ARBA" id="ARBA00023242"/>
    </source>
</evidence>
<feature type="region of interest" description="Disordered" evidence="3">
    <location>
        <begin position="73"/>
        <end position="92"/>
    </location>
</feature>
<gene>
    <name evidence="4" type="ORF">BP6252_02889</name>
</gene>
<organism evidence="4 5">
    <name type="scientific">Coleophoma cylindrospora</name>
    <dbReference type="NCBI Taxonomy" id="1849047"/>
    <lineage>
        <taxon>Eukaryota</taxon>
        <taxon>Fungi</taxon>
        <taxon>Dikarya</taxon>
        <taxon>Ascomycota</taxon>
        <taxon>Pezizomycotina</taxon>
        <taxon>Leotiomycetes</taxon>
        <taxon>Helotiales</taxon>
        <taxon>Dermateaceae</taxon>
        <taxon>Coleophoma</taxon>
    </lineage>
</organism>
<keyword evidence="5" id="KW-1185">Reference proteome</keyword>